<dbReference type="EMBL" id="BSRI01000002">
    <property type="protein sequence ID" value="GLV57731.1"/>
    <property type="molecule type" value="Genomic_DNA"/>
</dbReference>
<protein>
    <submittedName>
        <fullName evidence="1">Uncharacterized protein</fullName>
    </submittedName>
</protein>
<organism evidence="1 2">
    <name type="scientific">Dictyobacter halimunensis</name>
    <dbReference type="NCBI Taxonomy" id="3026934"/>
    <lineage>
        <taxon>Bacteria</taxon>
        <taxon>Bacillati</taxon>
        <taxon>Chloroflexota</taxon>
        <taxon>Ktedonobacteria</taxon>
        <taxon>Ktedonobacterales</taxon>
        <taxon>Dictyobacteraceae</taxon>
        <taxon>Dictyobacter</taxon>
    </lineage>
</organism>
<keyword evidence="2" id="KW-1185">Reference proteome</keyword>
<name>A0ABQ6FYV7_9CHLR</name>
<evidence type="ECO:0000313" key="1">
    <source>
        <dbReference type="EMBL" id="GLV57731.1"/>
    </source>
</evidence>
<proteinExistence type="predicted"/>
<reference evidence="1 2" key="1">
    <citation type="submission" date="2023-02" db="EMBL/GenBank/DDBJ databases">
        <title>Dictyobacter halimunensis sp. nov., a new member of the class Ktedonobacteria from forest soil in a geothermal area.</title>
        <authorList>
            <person name="Rachmania M.K."/>
            <person name="Ningsih F."/>
            <person name="Sakai Y."/>
            <person name="Yabe S."/>
            <person name="Yokota A."/>
            <person name="Sjamsuridzal W."/>
        </authorList>
    </citation>
    <scope>NUCLEOTIDE SEQUENCE [LARGE SCALE GENOMIC DNA]</scope>
    <source>
        <strain evidence="1 2">S3.2.2.5</strain>
    </source>
</reference>
<comment type="caution">
    <text evidence="1">The sequence shown here is derived from an EMBL/GenBank/DDBJ whole genome shotgun (WGS) entry which is preliminary data.</text>
</comment>
<accession>A0ABQ6FYV7</accession>
<gene>
    <name evidence="1" type="ORF">KDH_45670</name>
</gene>
<sequence length="83" mass="9234">MQHCWCYFTWYSLLIVYKVSEQSQSGWSTGCSDESTADADRYSYDAADRDPYDAADCYSYAAADGCAYTNAAADGRTYTNARA</sequence>
<evidence type="ECO:0000313" key="2">
    <source>
        <dbReference type="Proteomes" id="UP001344906"/>
    </source>
</evidence>
<dbReference type="Proteomes" id="UP001344906">
    <property type="component" value="Unassembled WGS sequence"/>
</dbReference>